<dbReference type="PANTHER" id="PTHR46663:SF3">
    <property type="entry name" value="SLL0267 PROTEIN"/>
    <property type="match status" value="1"/>
</dbReference>
<dbReference type="Proteomes" id="UP000652074">
    <property type="component" value="Unassembled WGS sequence"/>
</dbReference>
<evidence type="ECO:0000259" key="10">
    <source>
        <dbReference type="PROSITE" id="PS50113"/>
    </source>
</evidence>
<keyword evidence="7" id="KW-0902">Two-component regulatory system</keyword>
<dbReference type="Pfam" id="PF00672">
    <property type="entry name" value="HAMP"/>
    <property type="match status" value="1"/>
</dbReference>
<dbReference type="InterPro" id="IPR000014">
    <property type="entry name" value="PAS"/>
</dbReference>
<evidence type="ECO:0000259" key="12">
    <source>
        <dbReference type="PROSITE" id="PS50887"/>
    </source>
</evidence>
<sequence length="975" mass="106831">MNPCTCVAAVVLTQDSFDNFRKTRSWTGDRMNLPDFRWRSLNTRITLVTLCIFLVSIWSLALYASHALRKDMRRLMGQQQFATATVLAAGVNDALAKRLHALEIFAGTIAATSGHDASDLQTLLERNPVLLDLFNGGVAVLDGGGTAIAGPPASAVRIGVNFADRDDVAAALRQGSATIGRPSMGEDARAAMFGMAAPVRDATGRVVGAVLGMTELSKPNFIDRIAGNAYGRTGSYVLVAPRDRRVFAASDKARIMEVLPAPGENPSIDRFIDGFEGSGVIRNVVGAEVLASVKSIPLAGWLAAVTLPIEDAFAPIRAVQRRVLVAAFLLSLFAAGLTWVLLKRQLAPMLNTVKTLAAISDLKAFPQPLPVVRQDEVGELIGGFNRLLETLSKGDRALRENERKLATILQNVDGYIYMKDRSGRYLFANRKVCELFGVTEQEIVGYGDEKFFDADTVAQIRSGDAQVLTEGRSFRMEETNRNRKDGRTSTYLTVKLPLRDESGEIYALCGISTDITERKQVEETLRESRVFVQGVLDSVPSQIAVLDGSGIIIAVNEPWRRFAIENGVEPGGTAPNTDVGTSYLAICGASENGATDGAGEGIRAVLDGRLPSFSFEYPCHAPNAQRWFAMTVNPLGADRKGVVVMHTDITSRRLAEDRLRLAASVFTHAYEGIALTTATGEIIDVNEAFCRITGYSREEVLGGNPRILKSGRHDEAFYAALWQRLAEDGCWQGEMWNRRKSGEIYPEHKTITVVRDEHGQVRHYVALGSDITERKNMEEQIRQLAFYDALTNLPNRRLFHDRMHQALAARRRTGRQGALLFIDLDNFKPLNDTHGHDVGDLLLVEVAQRLQNCVREMDTVARFGGDEFVVMLGDLLPDRVEARRHAEHIAQKILACLSDPYVLTVEHAGQGARTVRHHCSASIGVAMFLDTEVSEDLILKRADAAMYEAKEAGRGAIRIVDSVAGATLVELEALD</sequence>
<evidence type="ECO:0000256" key="3">
    <source>
        <dbReference type="ARBA" id="ARBA00022679"/>
    </source>
</evidence>
<evidence type="ECO:0000256" key="5">
    <source>
        <dbReference type="ARBA" id="ARBA00022777"/>
    </source>
</evidence>
<dbReference type="PROSITE" id="PS50113">
    <property type="entry name" value="PAC"/>
    <property type="match status" value="2"/>
</dbReference>
<dbReference type="PANTHER" id="PTHR46663">
    <property type="entry name" value="DIGUANYLATE CYCLASE DGCT-RELATED"/>
    <property type="match status" value="1"/>
</dbReference>
<feature type="domain" description="HAMP" evidence="11">
    <location>
        <begin position="343"/>
        <end position="396"/>
    </location>
</feature>
<evidence type="ECO:0000313" key="13">
    <source>
        <dbReference type="EMBL" id="NMF87710.1"/>
    </source>
</evidence>
<keyword evidence="8" id="KW-0812">Transmembrane</keyword>
<dbReference type="SMART" id="SM00086">
    <property type="entry name" value="PAC"/>
    <property type="match status" value="3"/>
</dbReference>
<evidence type="ECO:0000259" key="9">
    <source>
        <dbReference type="PROSITE" id="PS50112"/>
    </source>
</evidence>
<dbReference type="InterPro" id="IPR052163">
    <property type="entry name" value="DGC-Regulatory_Protein"/>
</dbReference>
<dbReference type="SUPFAM" id="SSF55785">
    <property type="entry name" value="PYP-like sensor domain (PAS domain)"/>
    <property type="match status" value="3"/>
</dbReference>
<dbReference type="InterPro" id="IPR000700">
    <property type="entry name" value="PAS-assoc_C"/>
</dbReference>
<feature type="domain" description="PAC" evidence="10">
    <location>
        <begin position="731"/>
        <end position="783"/>
    </location>
</feature>
<keyword evidence="5" id="KW-0418">Kinase</keyword>
<keyword evidence="14" id="KW-1185">Reference proteome</keyword>
<comment type="caution">
    <text evidence="13">The sequence shown here is derived from an EMBL/GenBank/DDBJ whole genome shotgun (WGS) entry which is preliminary data.</text>
</comment>
<proteinExistence type="predicted"/>
<dbReference type="NCBIfam" id="TIGR00254">
    <property type="entry name" value="GGDEF"/>
    <property type="match status" value="1"/>
</dbReference>
<feature type="transmembrane region" description="Helical" evidence="8">
    <location>
        <begin position="41"/>
        <end position="64"/>
    </location>
</feature>
<dbReference type="InterPro" id="IPR003660">
    <property type="entry name" value="HAMP_dom"/>
</dbReference>
<keyword evidence="3" id="KW-0808">Transferase</keyword>
<dbReference type="NCBIfam" id="TIGR00229">
    <property type="entry name" value="sensory_box"/>
    <property type="match status" value="2"/>
</dbReference>
<accession>A0ABX1MID9</accession>
<dbReference type="Gene3D" id="3.30.70.270">
    <property type="match status" value="1"/>
</dbReference>
<evidence type="ECO:0000259" key="11">
    <source>
        <dbReference type="PROSITE" id="PS50885"/>
    </source>
</evidence>
<dbReference type="SMART" id="SM00091">
    <property type="entry name" value="PAS"/>
    <property type="match status" value="2"/>
</dbReference>
<dbReference type="Gene3D" id="6.10.340.10">
    <property type="match status" value="1"/>
</dbReference>
<feature type="domain" description="PAS" evidence="9">
    <location>
        <begin position="655"/>
        <end position="702"/>
    </location>
</feature>
<evidence type="ECO:0000313" key="14">
    <source>
        <dbReference type="Proteomes" id="UP000652074"/>
    </source>
</evidence>
<keyword evidence="4" id="KW-0547">Nucleotide-binding</keyword>
<reference evidence="13 14" key="1">
    <citation type="submission" date="2019-12" db="EMBL/GenBank/DDBJ databases">
        <title>Comparative genomics gives insights into the taxonomy of the Azoarcus-Aromatoleum group and reveals separate origins of nif in the plant-associated Azoarcus and non-plant-associated Aromatoleum sub-groups.</title>
        <authorList>
            <person name="Lafos M."/>
            <person name="Maluk M."/>
            <person name="Batista M."/>
            <person name="Junghare M."/>
            <person name="Carmona M."/>
            <person name="Faoro H."/>
            <person name="Cruz L.M."/>
            <person name="Battistoni F."/>
            <person name="De Souza E."/>
            <person name="Pedrosa F."/>
            <person name="Chen W.-M."/>
            <person name="Poole P.S."/>
            <person name="Dixon R.A."/>
            <person name="James E.K."/>
        </authorList>
    </citation>
    <scope>NUCLEOTIDE SEQUENCE [LARGE SCALE GENOMIC DNA]</scope>
    <source>
        <strain evidence="13 14">ToN1</strain>
    </source>
</reference>
<dbReference type="CDD" id="cd18774">
    <property type="entry name" value="PDC2_HK_sensor"/>
    <property type="match status" value="1"/>
</dbReference>
<dbReference type="EMBL" id="WTVR01000006">
    <property type="protein sequence ID" value="NMF87710.1"/>
    <property type="molecule type" value="Genomic_DNA"/>
</dbReference>
<comment type="subcellular location">
    <subcellularLocation>
        <location evidence="1">Membrane</location>
    </subcellularLocation>
</comment>
<dbReference type="SMART" id="SM00304">
    <property type="entry name" value="HAMP"/>
    <property type="match status" value="1"/>
</dbReference>
<evidence type="ECO:0000256" key="1">
    <source>
        <dbReference type="ARBA" id="ARBA00004370"/>
    </source>
</evidence>
<protein>
    <submittedName>
        <fullName evidence="13">PAS domain S-box protein</fullName>
    </submittedName>
</protein>
<evidence type="ECO:0000256" key="6">
    <source>
        <dbReference type="ARBA" id="ARBA00022840"/>
    </source>
</evidence>
<evidence type="ECO:0000256" key="7">
    <source>
        <dbReference type="ARBA" id="ARBA00023012"/>
    </source>
</evidence>
<dbReference type="PROSITE" id="PS50112">
    <property type="entry name" value="PAS"/>
    <property type="match status" value="2"/>
</dbReference>
<dbReference type="InterPro" id="IPR001610">
    <property type="entry name" value="PAC"/>
</dbReference>
<dbReference type="Pfam" id="PF08448">
    <property type="entry name" value="PAS_4"/>
    <property type="match status" value="1"/>
</dbReference>
<feature type="transmembrane region" description="Helical" evidence="8">
    <location>
        <begin position="323"/>
        <end position="342"/>
    </location>
</feature>
<dbReference type="Pfam" id="PF13426">
    <property type="entry name" value="PAS_9"/>
    <property type="match status" value="1"/>
</dbReference>
<evidence type="ECO:0000256" key="8">
    <source>
        <dbReference type="SAM" id="Phobius"/>
    </source>
</evidence>
<gene>
    <name evidence="13" type="ORF">GPA26_04355</name>
</gene>
<dbReference type="InterPro" id="IPR013656">
    <property type="entry name" value="PAS_4"/>
</dbReference>
<dbReference type="CDD" id="cd01949">
    <property type="entry name" value="GGDEF"/>
    <property type="match status" value="1"/>
</dbReference>
<dbReference type="InterPro" id="IPR029151">
    <property type="entry name" value="Sensor-like_sf"/>
</dbReference>
<dbReference type="SMART" id="SM00267">
    <property type="entry name" value="GGDEF"/>
    <property type="match status" value="1"/>
</dbReference>
<feature type="domain" description="PAC" evidence="10">
    <location>
        <begin position="475"/>
        <end position="527"/>
    </location>
</feature>
<dbReference type="CDD" id="cd00130">
    <property type="entry name" value="PAS"/>
    <property type="match status" value="2"/>
</dbReference>
<keyword evidence="2" id="KW-0597">Phosphoprotein</keyword>
<dbReference type="InterPro" id="IPR000160">
    <property type="entry name" value="GGDEF_dom"/>
</dbReference>
<dbReference type="SUPFAM" id="SSF55073">
    <property type="entry name" value="Nucleotide cyclase"/>
    <property type="match status" value="1"/>
</dbReference>
<feature type="domain" description="GGDEF" evidence="12">
    <location>
        <begin position="815"/>
        <end position="962"/>
    </location>
</feature>
<keyword evidence="6" id="KW-0067">ATP-binding</keyword>
<dbReference type="InterPro" id="IPR035965">
    <property type="entry name" value="PAS-like_dom_sf"/>
</dbReference>
<feature type="domain" description="PAS" evidence="9">
    <location>
        <begin position="401"/>
        <end position="471"/>
    </location>
</feature>
<dbReference type="Pfam" id="PF00990">
    <property type="entry name" value="GGDEF"/>
    <property type="match status" value="1"/>
</dbReference>
<name>A0ABX1MID9_9RHOO</name>
<dbReference type="PROSITE" id="PS50887">
    <property type="entry name" value="GGDEF"/>
    <property type="match status" value="1"/>
</dbReference>
<evidence type="ECO:0000256" key="2">
    <source>
        <dbReference type="ARBA" id="ARBA00022553"/>
    </source>
</evidence>
<keyword evidence="8" id="KW-1133">Transmembrane helix</keyword>
<dbReference type="SUPFAM" id="SSF103190">
    <property type="entry name" value="Sensory domain-like"/>
    <property type="match status" value="1"/>
</dbReference>
<dbReference type="InterPro" id="IPR029787">
    <property type="entry name" value="Nucleotide_cyclase"/>
</dbReference>
<dbReference type="InterPro" id="IPR043128">
    <property type="entry name" value="Rev_trsase/Diguanyl_cyclase"/>
</dbReference>
<dbReference type="CDD" id="cd06225">
    <property type="entry name" value="HAMP"/>
    <property type="match status" value="1"/>
</dbReference>
<organism evidence="13 14">
    <name type="scientific">Aromatoleum petrolei</name>
    <dbReference type="NCBI Taxonomy" id="76116"/>
    <lineage>
        <taxon>Bacteria</taxon>
        <taxon>Pseudomonadati</taxon>
        <taxon>Pseudomonadota</taxon>
        <taxon>Betaproteobacteria</taxon>
        <taxon>Rhodocyclales</taxon>
        <taxon>Rhodocyclaceae</taxon>
        <taxon>Aromatoleum</taxon>
    </lineage>
</organism>
<dbReference type="Gene3D" id="3.30.450.20">
    <property type="entry name" value="PAS domain"/>
    <property type="match status" value="4"/>
</dbReference>
<keyword evidence="8" id="KW-0472">Membrane</keyword>
<dbReference type="PROSITE" id="PS50885">
    <property type="entry name" value="HAMP"/>
    <property type="match status" value="1"/>
</dbReference>
<dbReference type="RefSeq" id="WP_169205151.1">
    <property type="nucleotide sequence ID" value="NZ_CP059560.1"/>
</dbReference>
<evidence type="ECO:0000256" key="4">
    <source>
        <dbReference type="ARBA" id="ARBA00022741"/>
    </source>
</evidence>